<comment type="caution">
    <text evidence="2">The sequence shown here is derived from an EMBL/GenBank/DDBJ whole genome shotgun (WGS) entry which is preliminary data.</text>
</comment>
<sequence length="84" mass="8965">MFPTSGKEALGLFLTVLALAIFVYEILYVGLFIGTIGVKGSVATDAVLISFGWLLILIGPALWLGEVPTNVKKLIEAKTGRKLS</sequence>
<evidence type="ECO:0000256" key="1">
    <source>
        <dbReference type="SAM" id="Phobius"/>
    </source>
</evidence>
<reference evidence="2" key="2">
    <citation type="journal article" date="2018" name="Syst. Appl. Microbiol.">
        <title>A new symbiotic nanoarchaeote (Candidatus Nanoclepta minutus) and its host (Zestosphaera tikiterensis gen. nov., sp. nov.) from a New Zealand hot spring.</title>
        <authorList>
            <person name="St John E."/>
            <person name="Liu Y."/>
            <person name="Podar M."/>
            <person name="Stott M.B."/>
            <person name="Meneghin J."/>
            <person name="Chen Z."/>
            <person name="Lagutin K."/>
            <person name="Mitchell K."/>
            <person name="Reysenbach A.L."/>
        </authorList>
    </citation>
    <scope>NUCLEOTIDE SEQUENCE [LARGE SCALE GENOMIC DNA]</scope>
    <source>
        <strain evidence="2">NZ3</strain>
    </source>
</reference>
<feature type="transmembrane region" description="Helical" evidence="1">
    <location>
        <begin position="12"/>
        <end position="34"/>
    </location>
</feature>
<dbReference type="Proteomes" id="UP000244093">
    <property type="component" value="Unassembled WGS sequence"/>
</dbReference>
<keyword evidence="1" id="KW-0472">Membrane</keyword>
<evidence type="ECO:0008006" key="4">
    <source>
        <dbReference type="Google" id="ProtNLM"/>
    </source>
</evidence>
<feature type="transmembrane region" description="Helical" evidence="1">
    <location>
        <begin position="46"/>
        <end position="65"/>
    </location>
</feature>
<keyword evidence="1" id="KW-1133">Transmembrane helix</keyword>
<name>A0A2R7Y898_9CREN</name>
<proteinExistence type="predicted"/>
<keyword evidence="1" id="KW-0812">Transmembrane</keyword>
<reference evidence="2" key="1">
    <citation type="submission" date="2017-04" db="EMBL/GenBank/DDBJ databases">
        <authorList>
            <person name="Afonso C.L."/>
            <person name="Miller P.J."/>
            <person name="Scott M.A."/>
            <person name="Spackman E."/>
            <person name="Goraichik I."/>
            <person name="Dimitrov K.M."/>
            <person name="Suarez D.L."/>
            <person name="Swayne D.E."/>
        </authorList>
    </citation>
    <scope>NUCLEOTIDE SEQUENCE</scope>
    <source>
        <strain evidence="2">NZ3</strain>
    </source>
</reference>
<dbReference type="EMBL" id="NBVN01000002">
    <property type="protein sequence ID" value="PUA33627.1"/>
    <property type="molecule type" value="Genomic_DNA"/>
</dbReference>
<gene>
    <name evidence="2" type="ORF">B7O98_04230</name>
</gene>
<protein>
    <recommendedName>
        <fullName evidence="4">DUF4386 domain-containing protein</fullName>
    </recommendedName>
</protein>
<evidence type="ECO:0000313" key="3">
    <source>
        <dbReference type="Proteomes" id="UP000244093"/>
    </source>
</evidence>
<organism evidence="2 3">
    <name type="scientific">Zestosphaera tikiterensis</name>
    <dbReference type="NCBI Taxonomy" id="1973259"/>
    <lineage>
        <taxon>Archaea</taxon>
        <taxon>Thermoproteota</taxon>
        <taxon>Thermoprotei</taxon>
        <taxon>Desulfurococcales</taxon>
        <taxon>Desulfurococcaceae</taxon>
        <taxon>Zestosphaera</taxon>
    </lineage>
</organism>
<dbReference type="AlphaFoldDB" id="A0A2R7Y898"/>
<evidence type="ECO:0000313" key="2">
    <source>
        <dbReference type="EMBL" id="PUA33627.1"/>
    </source>
</evidence>
<accession>A0A2R7Y898</accession>